<accession>A0A8J6U6V0</accession>
<comment type="similarity">
    <text evidence="7">Belongs to the PINc/VapC protein family.</text>
</comment>
<evidence type="ECO:0000256" key="2">
    <source>
        <dbReference type="ARBA" id="ARBA00022649"/>
    </source>
</evidence>
<dbReference type="PANTHER" id="PTHR33653">
    <property type="entry name" value="RIBONUCLEASE VAPC2"/>
    <property type="match status" value="1"/>
</dbReference>
<evidence type="ECO:0000259" key="8">
    <source>
        <dbReference type="Pfam" id="PF01850"/>
    </source>
</evidence>
<protein>
    <submittedName>
        <fullName evidence="9">Type II toxin-antitoxin system VapC family toxin</fullName>
    </submittedName>
</protein>
<keyword evidence="10" id="KW-1185">Reference proteome</keyword>
<evidence type="ECO:0000256" key="5">
    <source>
        <dbReference type="ARBA" id="ARBA00022801"/>
    </source>
</evidence>
<dbReference type="InterPro" id="IPR002716">
    <property type="entry name" value="PIN_dom"/>
</dbReference>
<organism evidence="9 10">
    <name type="scientific">Oryzicola mucosus</name>
    <dbReference type="NCBI Taxonomy" id="2767425"/>
    <lineage>
        <taxon>Bacteria</taxon>
        <taxon>Pseudomonadati</taxon>
        <taxon>Pseudomonadota</taxon>
        <taxon>Alphaproteobacteria</taxon>
        <taxon>Hyphomicrobiales</taxon>
        <taxon>Phyllobacteriaceae</taxon>
        <taxon>Oryzicola</taxon>
    </lineage>
</organism>
<keyword evidence="5" id="KW-0378">Hydrolase</keyword>
<evidence type="ECO:0000256" key="7">
    <source>
        <dbReference type="ARBA" id="ARBA00038093"/>
    </source>
</evidence>
<dbReference type="GO" id="GO:0046872">
    <property type="term" value="F:metal ion binding"/>
    <property type="evidence" value="ECO:0007669"/>
    <property type="project" value="UniProtKB-KW"/>
</dbReference>
<comment type="cofactor">
    <cofactor evidence="1">
        <name>Mg(2+)</name>
        <dbReference type="ChEBI" id="CHEBI:18420"/>
    </cofactor>
</comment>
<dbReference type="SUPFAM" id="SSF88723">
    <property type="entry name" value="PIN domain-like"/>
    <property type="match status" value="1"/>
</dbReference>
<evidence type="ECO:0000313" key="10">
    <source>
        <dbReference type="Proteomes" id="UP000643405"/>
    </source>
</evidence>
<evidence type="ECO:0000256" key="4">
    <source>
        <dbReference type="ARBA" id="ARBA00022723"/>
    </source>
</evidence>
<name>A0A8J6U6V0_9HYPH</name>
<sequence length="137" mass="15121">MATLIDSNIIIDLLERGSPWKDWARGAIGSALSRGGLIYNVVIAAEVAHAFKTLENYNAVFVSALWTFENIPAEAAPIAGWAHRDYRARGGGRAQTLPDFLIGAHASVAGHRLMTRDTRRYRTYFPQVELVTPESHS</sequence>
<keyword evidence="3" id="KW-0540">Nuclease</keyword>
<dbReference type="AlphaFoldDB" id="A0A8J6U6V0"/>
<dbReference type="InterPro" id="IPR029060">
    <property type="entry name" value="PIN-like_dom_sf"/>
</dbReference>
<dbReference type="GO" id="GO:0004518">
    <property type="term" value="F:nuclease activity"/>
    <property type="evidence" value="ECO:0007669"/>
    <property type="project" value="UniProtKB-KW"/>
</dbReference>
<evidence type="ECO:0000256" key="6">
    <source>
        <dbReference type="ARBA" id="ARBA00022842"/>
    </source>
</evidence>
<dbReference type="EMBL" id="JACVVX010000001">
    <property type="protein sequence ID" value="MBD0413817.1"/>
    <property type="molecule type" value="Genomic_DNA"/>
</dbReference>
<proteinExistence type="inferred from homology"/>
<dbReference type="Pfam" id="PF01850">
    <property type="entry name" value="PIN"/>
    <property type="match status" value="1"/>
</dbReference>
<feature type="domain" description="PIN" evidence="8">
    <location>
        <begin position="4"/>
        <end position="125"/>
    </location>
</feature>
<dbReference type="RefSeq" id="WP_188163219.1">
    <property type="nucleotide sequence ID" value="NZ_JACVVX010000001.1"/>
</dbReference>
<keyword evidence="6" id="KW-0460">Magnesium</keyword>
<gene>
    <name evidence="9" type="ORF">ICI42_04025</name>
</gene>
<keyword evidence="2" id="KW-1277">Toxin-antitoxin system</keyword>
<comment type="caution">
    <text evidence="9">The sequence shown here is derived from an EMBL/GenBank/DDBJ whole genome shotgun (WGS) entry which is preliminary data.</text>
</comment>
<keyword evidence="4" id="KW-0479">Metal-binding</keyword>
<dbReference type="Proteomes" id="UP000643405">
    <property type="component" value="Unassembled WGS sequence"/>
</dbReference>
<reference evidence="9" key="1">
    <citation type="submission" date="2020-09" db="EMBL/GenBank/DDBJ databases">
        <title>Genome seq and assembly of Tianweitania sp.</title>
        <authorList>
            <person name="Chhetri G."/>
        </authorList>
    </citation>
    <scope>NUCLEOTIDE SEQUENCE</scope>
    <source>
        <strain evidence="9">Rool2</strain>
    </source>
</reference>
<evidence type="ECO:0000256" key="1">
    <source>
        <dbReference type="ARBA" id="ARBA00001946"/>
    </source>
</evidence>
<dbReference type="GO" id="GO:0016787">
    <property type="term" value="F:hydrolase activity"/>
    <property type="evidence" value="ECO:0007669"/>
    <property type="project" value="UniProtKB-KW"/>
</dbReference>
<evidence type="ECO:0000313" key="9">
    <source>
        <dbReference type="EMBL" id="MBD0413817.1"/>
    </source>
</evidence>
<dbReference type="InterPro" id="IPR050556">
    <property type="entry name" value="Type_II_TA_system_RNase"/>
</dbReference>
<dbReference type="Gene3D" id="3.40.50.1010">
    <property type="entry name" value="5'-nuclease"/>
    <property type="match status" value="1"/>
</dbReference>
<evidence type="ECO:0000256" key="3">
    <source>
        <dbReference type="ARBA" id="ARBA00022722"/>
    </source>
</evidence>
<dbReference type="PANTHER" id="PTHR33653:SF1">
    <property type="entry name" value="RIBONUCLEASE VAPC2"/>
    <property type="match status" value="1"/>
</dbReference>